<dbReference type="Pfam" id="PF00501">
    <property type="entry name" value="AMP-binding"/>
    <property type="match status" value="1"/>
</dbReference>
<dbReference type="InterPro" id="IPR020845">
    <property type="entry name" value="AMP-binding_CS"/>
</dbReference>
<keyword evidence="2" id="KW-0436">Ligase</keyword>
<accession>A0A919CLU0</accession>
<dbReference type="PANTHER" id="PTHR43201:SF5">
    <property type="entry name" value="MEDIUM-CHAIN ACYL-COA LIGASE ACSF2, MITOCHONDRIAL"/>
    <property type="match status" value="1"/>
</dbReference>
<dbReference type="EMBL" id="BMYM01000003">
    <property type="protein sequence ID" value="GHD37981.1"/>
    <property type="molecule type" value="Genomic_DNA"/>
</dbReference>
<dbReference type="GO" id="GO:0006631">
    <property type="term" value="P:fatty acid metabolic process"/>
    <property type="evidence" value="ECO:0007669"/>
    <property type="project" value="TreeGrafter"/>
</dbReference>
<reference evidence="5" key="2">
    <citation type="submission" date="2020-09" db="EMBL/GenBank/DDBJ databases">
        <authorList>
            <person name="Sun Q."/>
            <person name="Kim S."/>
        </authorList>
    </citation>
    <scope>NUCLEOTIDE SEQUENCE</scope>
    <source>
        <strain evidence="5">KCTC 23430</strain>
    </source>
</reference>
<dbReference type="InterPro" id="IPR025110">
    <property type="entry name" value="AMP-bd_C"/>
</dbReference>
<keyword evidence="6" id="KW-1185">Reference proteome</keyword>
<dbReference type="AlphaFoldDB" id="A0A919CLU0"/>
<dbReference type="NCBIfam" id="NF005801">
    <property type="entry name" value="PRK07656.1"/>
    <property type="match status" value="1"/>
</dbReference>
<organism evidence="5 6">
    <name type="scientific">Parahalioglobus pacificus</name>
    <dbReference type="NCBI Taxonomy" id="930806"/>
    <lineage>
        <taxon>Bacteria</taxon>
        <taxon>Pseudomonadati</taxon>
        <taxon>Pseudomonadota</taxon>
        <taxon>Gammaproteobacteria</taxon>
        <taxon>Cellvibrionales</taxon>
        <taxon>Halieaceae</taxon>
        <taxon>Parahalioglobus</taxon>
    </lineage>
</organism>
<gene>
    <name evidence="5" type="ORF">GCM10007053_27820</name>
</gene>
<name>A0A919CLU0_9GAMM</name>
<reference evidence="5" key="1">
    <citation type="journal article" date="2014" name="Int. J. Syst. Evol. Microbiol.">
        <title>Complete genome sequence of Corynebacterium casei LMG S-19264T (=DSM 44701T), isolated from a smear-ripened cheese.</title>
        <authorList>
            <consortium name="US DOE Joint Genome Institute (JGI-PGF)"/>
            <person name="Walter F."/>
            <person name="Albersmeier A."/>
            <person name="Kalinowski J."/>
            <person name="Ruckert C."/>
        </authorList>
    </citation>
    <scope>NUCLEOTIDE SEQUENCE</scope>
    <source>
        <strain evidence="5">KCTC 23430</strain>
    </source>
</reference>
<dbReference type="InterPro" id="IPR042099">
    <property type="entry name" value="ANL_N_sf"/>
</dbReference>
<comment type="similarity">
    <text evidence="1">Belongs to the ATP-dependent AMP-binding enzyme family.</text>
</comment>
<sequence>MSSALPTTLPALVADAARRFGARPAITDGDTRLTYAELDQWRRRSARACMAAGIAHGDRIAIWAPNVHEWILAAIGAQSVGAVLVPLNTRLKGPEAAYILRASGAKALFTVDEFLGVNYPELLKDEALPSLALTVCLRGEAAGTMPWSDFLDGADAIDESQQLACETAITGDDVLDILFTSGTTGNPKGVITLHAQNIRTFAEWSGTVGLREDDNYLIINPFFHSFGYKAGWLAAMIRGAHILPVLSFDLNAVVAQIERDRITMIPGPPTIYQSLLAYPQRDAFDLSSLRLAVTGAAPVPVKLVEDMREVLGFEVVVTAYGLTESCGVVTLCRAEDSPERISHSSGRAMNGVEVKLVDANGETVPAGTEGEIWCRGFNVMQGYLDNPEETAKAVTGEGWLKTGDVGVMDEDGYVRITDRIKDMFIVGGFNCYPAEIENALCSKPGVARAAVIGVPDERLGEVARAYIVAAPEASISAEEIVAWSRQNMANYKVPRTAVIVDELPMNAGGKVLKGQLRERAAREMA</sequence>
<evidence type="ECO:0000313" key="5">
    <source>
        <dbReference type="EMBL" id="GHD37981.1"/>
    </source>
</evidence>
<feature type="domain" description="AMP-dependent synthetase/ligase" evidence="3">
    <location>
        <begin position="15"/>
        <end position="384"/>
    </location>
</feature>
<dbReference type="Gene3D" id="3.40.50.12780">
    <property type="entry name" value="N-terminal domain of ligase-like"/>
    <property type="match status" value="1"/>
</dbReference>
<dbReference type="InterPro" id="IPR045851">
    <property type="entry name" value="AMP-bd_C_sf"/>
</dbReference>
<feature type="domain" description="AMP-binding enzyme C-terminal" evidence="4">
    <location>
        <begin position="435"/>
        <end position="510"/>
    </location>
</feature>
<evidence type="ECO:0000256" key="1">
    <source>
        <dbReference type="ARBA" id="ARBA00006432"/>
    </source>
</evidence>
<proteinExistence type="inferred from homology"/>
<dbReference type="Gene3D" id="3.30.300.30">
    <property type="match status" value="1"/>
</dbReference>
<dbReference type="SUPFAM" id="SSF56801">
    <property type="entry name" value="Acetyl-CoA synthetase-like"/>
    <property type="match status" value="1"/>
</dbReference>
<dbReference type="GO" id="GO:0031956">
    <property type="term" value="F:medium-chain fatty acid-CoA ligase activity"/>
    <property type="evidence" value="ECO:0007669"/>
    <property type="project" value="TreeGrafter"/>
</dbReference>
<dbReference type="PANTHER" id="PTHR43201">
    <property type="entry name" value="ACYL-COA SYNTHETASE"/>
    <property type="match status" value="1"/>
</dbReference>
<dbReference type="PROSITE" id="PS00455">
    <property type="entry name" value="AMP_BINDING"/>
    <property type="match status" value="1"/>
</dbReference>
<dbReference type="RefSeq" id="WP_189478430.1">
    <property type="nucleotide sequence ID" value="NZ_BMYM01000003.1"/>
</dbReference>
<comment type="caution">
    <text evidence="5">The sequence shown here is derived from an EMBL/GenBank/DDBJ whole genome shotgun (WGS) entry which is preliminary data.</text>
</comment>
<evidence type="ECO:0000259" key="3">
    <source>
        <dbReference type="Pfam" id="PF00501"/>
    </source>
</evidence>
<protein>
    <submittedName>
        <fullName evidence="5">Acyl-CoA synthetase</fullName>
    </submittedName>
</protein>
<dbReference type="Proteomes" id="UP000644693">
    <property type="component" value="Unassembled WGS sequence"/>
</dbReference>
<dbReference type="InterPro" id="IPR000873">
    <property type="entry name" value="AMP-dep_synth/lig_dom"/>
</dbReference>
<evidence type="ECO:0000313" key="6">
    <source>
        <dbReference type="Proteomes" id="UP000644693"/>
    </source>
</evidence>
<evidence type="ECO:0000259" key="4">
    <source>
        <dbReference type="Pfam" id="PF13193"/>
    </source>
</evidence>
<evidence type="ECO:0000256" key="2">
    <source>
        <dbReference type="ARBA" id="ARBA00022598"/>
    </source>
</evidence>
<dbReference type="Pfam" id="PF13193">
    <property type="entry name" value="AMP-binding_C"/>
    <property type="match status" value="1"/>
</dbReference>